<evidence type="ECO:0000313" key="3">
    <source>
        <dbReference type="EMBL" id="QGM46401.1"/>
    </source>
</evidence>
<accession>A0A6B8KHC8</accession>
<keyword evidence="4" id="KW-1185">Reference proteome</keyword>
<protein>
    <submittedName>
        <fullName evidence="3">DUF4132 domain-containing protein</fullName>
    </submittedName>
</protein>
<feature type="compositionally biased region" description="Low complexity" evidence="1">
    <location>
        <begin position="84"/>
        <end position="98"/>
    </location>
</feature>
<dbReference type="Proteomes" id="UP000309061">
    <property type="component" value="Chromosome"/>
</dbReference>
<dbReference type="KEGG" id="mhey:H2LOC_012235"/>
<dbReference type="SMART" id="SM00773">
    <property type="entry name" value="WGR"/>
    <property type="match status" value="1"/>
</dbReference>
<dbReference type="InterPro" id="IPR008893">
    <property type="entry name" value="WGR_domain"/>
</dbReference>
<dbReference type="InterPro" id="IPR050458">
    <property type="entry name" value="LolB"/>
</dbReference>
<proteinExistence type="predicted"/>
<evidence type="ECO:0000256" key="1">
    <source>
        <dbReference type="SAM" id="MobiDB-lite"/>
    </source>
</evidence>
<dbReference type="Pfam" id="PF05406">
    <property type="entry name" value="WGR"/>
    <property type="match status" value="1"/>
</dbReference>
<dbReference type="PANTHER" id="PTHR30634">
    <property type="entry name" value="OUTER MEMBRANE LOLAB LIPOPROTEIN INSERTION APPARATUS"/>
    <property type="match status" value="1"/>
</dbReference>
<sequence length="1302" mass="142293">MIRYEYRDDKSAKFWEGRVDGETLTVRFGRIGTNGQTKDKTFASAAAAQKEFDKLTKEKTSKGYVTAGESDAPICDDREETVKPESSPLPEAPASAAAAEQPILLETARIVTAAPLPSRSRPAPAPEPVDWKAHWADLATRLLKAETVAREVLDRLSSLPAFQNNIHIGALHGQVHTAQKHCDALSALRESASARTAPPPFSIEAMVEWMECVENAFRDCFFYAMSEDKRWTDYVAAHRALAAWTVQSQGATAALTVAALAQKRGLNRHFRTVSACAFREALSRAPETDYDAALAFALESRDGNIYRDGLFAFVLADDRPGEHALKPLAVLHEAASLSFDTRLHPEFAHLVLDAPPSQTEPCRIQRGLFQSFHGSDVTAACMAATAQAVARAHGESPTSVLEWLSRVLEENQRCDIACAILDDEAFESADGLYSRLMEKPIRAAFDLAQKTYPRRMFARLLIAYSTGRVDPAIRGRLFLLLNEIGQDVAQAIAQSLDAKAQKSLGALLDLAGESAPREAWPTVLSAPPWRAKRAKSEDIRLTLEPISTPTVIGAMAAPAPDPYRRYGALSDLKELPKQIAFAETQAPIREPWPAAEPMPAEGADAVQWVSWLGARCDALAGSESWLWGTYANMCRAVARQPEELAMLLWSRPRFMAICSVEWRLVVPEMMSRFGDKALEGLLGHLRSNPVEILPIVAAIGAPEIAPIAARAMLRLKKARDAGRDWLRAHPRTAIYNLLPQAIGAPGQAREEAEYALRWMAAAKEANAALLQEATRDYAQIEPRVEEAVKQVLTRDPLRQTPAKVAKLPAWLAPAALVSPKLRSGGALPQEAVVALLEMLSFVKSDDVYPGVAQVREACDPKSLSAFAFDLFSAWLGAGAPGKDGWAMRAMGWIGDDECARKLTPLLRKWPGESAHARAVSALDVLADIGSDVALMHLNGVAEKVKFKGLQDKAREKIAAIAEARDLTPEELADRLAPDLDLDSRGGLDLDFGERKFRVGFDEFLKPWVKDSSGARIKDLPKPNKSDDAEKAAAAQARWSTLKKDARAAAALQITRLETMLGSARRVSPEVFWTFFAAHPFIRHLAQRLVWAAYDEDGAATFFRVADDLSFTDANDDPIEIDVTAQAKGKIGLAHPIYMSDDERIGWGALFGDYEIVQPFPQLGREIFALTESEKSASEIGRFDGVEIESPRLWGMRGRGWRLGQPQDAGGIHWIERHMSLPGGEKLVAYLPFEDGIYAGAPDAGNATQKLGKIMLGEPNWYGVRRGAQAPGARTFGALDPLVASEILRDVATIAQSAGKAPA</sequence>
<gene>
    <name evidence="3" type="ORF">H2LOC_012235</name>
</gene>
<dbReference type="InterPro" id="IPR025406">
    <property type="entry name" value="DUF4132"/>
</dbReference>
<dbReference type="InterPro" id="IPR049809">
    <property type="entry name" value="YehF/YfeS-like_WGR"/>
</dbReference>
<dbReference type="RefSeq" id="WP_136496645.1">
    <property type="nucleotide sequence ID" value="NZ_CP046052.1"/>
</dbReference>
<dbReference type="Pfam" id="PF13569">
    <property type="entry name" value="DUF4132"/>
    <property type="match status" value="1"/>
</dbReference>
<feature type="region of interest" description="Disordered" evidence="1">
    <location>
        <begin position="79"/>
        <end position="98"/>
    </location>
</feature>
<evidence type="ECO:0000259" key="2">
    <source>
        <dbReference type="PROSITE" id="PS51977"/>
    </source>
</evidence>
<evidence type="ECO:0000313" key="4">
    <source>
        <dbReference type="Proteomes" id="UP000309061"/>
    </source>
</evidence>
<dbReference type="EMBL" id="CP046052">
    <property type="protein sequence ID" value="QGM46401.1"/>
    <property type="molecule type" value="Genomic_DNA"/>
</dbReference>
<dbReference type="Gene3D" id="2.20.140.10">
    <property type="entry name" value="WGR domain"/>
    <property type="match status" value="1"/>
</dbReference>
<dbReference type="OrthoDB" id="8859114at2"/>
<dbReference type="PANTHER" id="PTHR30634:SF13">
    <property type="entry name" value="PROTEIN YEHF"/>
    <property type="match status" value="1"/>
</dbReference>
<reference evidence="3 4" key="1">
    <citation type="submission" date="2019-11" db="EMBL/GenBank/DDBJ databases">
        <title>The genome sequence of Methylocystis heyeri.</title>
        <authorList>
            <person name="Oshkin I.Y."/>
            <person name="Miroshnikov K."/>
            <person name="Dedysh S.N."/>
        </authorList>
    </citation>
    <scope>NUCLEOTIDE SEQUENCE [LARGE SCALE GENOMIC DNA]</scope>
    <source>
        <strain evidence="3 4">H2</strain>
    </source>
</reference>
<name>A0A6B8KHC8_9HYPH</name>
<dbReference type="InterPro" id="IPR036930">
    <property type="entry name" value="WGR_dom_sf"/>
</dbReference>
<dbReference type="CDD" id="cd07996">
    <property type="entry name" value="WGR_MMR_like"/>
    <property type="match status" value="1"/>
</dbReference>
<organism evidence="3 4">
    <name type="scientific">Methylocystis heyeri</name>
    <dbReference type="NCBI Taxonomy" id="391905"/>
    <lineage>
        <taxon>Bacteria</taxon>
        <taxon>Pseudomonadati</taxon>
        <taxon>Pseudomonadota</taxon>
        <taxon>Alphaproteobacteria</taxon>
        <taxon>Hyphomicrobiales</taxon>
        <taxon>Methylocystaceae</taxon>
        <taxon>Methylocystis</taxon>
    </lineage>
</organism>
<dbReference type="PROSITE" id="PS51977">
    <property type="entry name" value="WGR"/>
    <property type="match status" value="1"/>
</dbReference>
<dbReference type="SUPFAM" id="SSF142921">
    <property type="entry name" value="WGR domain-like"/>
    <property type="match status" value="1"/>
</dbReference>
<feature type="domain" description="WGR" evidence="2">
    <location>
        <begin position="1"/>
        <end position="78"/>
    </location>
</feature>